<dbReference type="InterPro" id="IPR023614">
    <property type="entry name" value="Porin_dom_sf"/>
</dbReference>
<dbReference type="GO" id="GO:0015288">
    <property type="term" value="F:porin activity"/>
    <property type="evidence" value="ECO:0007669"/>
    <property type="project" value="TreeGrafter"/>
</dbReference>
<dbReference type="Pfam" id="PF03573">
    <property type="entry name" value="OprD"/>
    <property type="match status" value="1"/>
</dbReference>
<organism evidence="5 6">
    <name type="scientific">Metapseudomonas resinovorans NBRC 106553</name>
    <dbReference type="NCBI Taxonomy" id="1245471"/>
    <lineage>
        <taxon>Bacteria</taxon>
        <taxon>Pseudomonadati</taxon>
        <taxon>Pseudomonadota</taxon>
        <taxon>Gammaproteobacteria</taxon>
        <taxon>Pseudomonadales</taxon>
        <taxon>Pseudomonadaceae</taxon>
        <taxon>Metapseudomonas</taxon>
    </lineage>
</organism>
<protein>
    <submittedName>
        <fullName evidence="5">Outer membrane protein OprQ</fullName>
    </submittedName>
</protein>
<keyword evidence="3 4" id="KW-0732">Signal</keyword>
<evidence type="ECO:0000256" key="3">
    <source>
        <dbReference type="ARBA" id="ARBA00022729"/>
    </source>
</evidence>
<evidence type="ECO:0000313" key="6">
    <source>
        <dbReference type="Proteomes" id="UP000015503"/>
    </source>
</evidence>
<evidence type="ECO:0000256" key="4">
    <source>
        <dbReference type="SAM" id="SignalP"/>
    </source>
</evidence>
<dbReference type="Proteomes" id="UP000015503">
    <property type="component" value="Chromosome"/>
</dbReference>
<dbReference type="Gene3D" id="2.40.160.10">
    <property type="entry name" value="Porin"/>
    <property type="match status" value="1"/>
</dbReference>
<keyword evidence="2" id="KW-0813">Transport</keyword>
<dbReference type="HOGENOM" id="CLU_042378_2_0_6"/>
<gene>
    <name evidence="5" type="primary">oprQ</name>
    <name evidence="5" type="ORF">PCA10_07660</name>
</gene>
<dbReference type="InterPro" id="IPR005318">
    <property type="entry name" value="OM_porin_bac"/>
</dbReference>
<proteinExistence type="inferred from homology"/>
<dbReference type="STRING" id="1245471.PCA10_07660"/>
<dbReference type="EMBL" id="AP013068">
    <property type="protein sequence ID" value="BAN46498.1"/>
    <property type="molecule type" value="Genomic_DNA"/>
</dbReference>
<dbReference type="RefSeq" id="WP_016490700.1">
    <property type="nucleotide sequence ID" value="NC_021499.1"/>
</dbReference>
<dbReference type="PANTHER" id="PTHR34596:SF2">
    <property type="entry name" value="CHITOPORIN"/>
    <property type="match status" value="1"/>
</dbReference>
<accession>S6AM37</accession>
<dbReference type="AlphaFoldDB" id="S6AM37"/>
<feature type="chain" id="PRO_5004535689" evidence="4">
    <location>
        <begin position="21"/>
        <end position="415"/>
    </location>
</feature>
<comment type="similarity">
    <text evidence="1">Belongs to the outer membrane porin (Opr) (TC 1.B.25) family.</text>
</comment>
<keyword evidence="6" id="KW-1185">Reference proteome</keyword>
<sequence length="415" mass="45630">MKLTALSLAVLATISLPLMASEQSRSQGLVEDAKANLLLRNAYFNRDYKDNVSDAKSWGQAFIGTVESGFTQGTVGVGFDAFGLLGVKLDSGRGRNYSDFFDTESDGRPVDDLSQAGAAVKLRVSNTVIKYGNQFPSLPVLAYDDSRLLPQSFTGTLLTSNEIEGLELNVGRFTGDSPMADPARDPNRLKSIDVLGGSYAVSDNLNVSLYHSDIEDMYKRYYANTNYNIPFSDQQALNFDFNIYRTKYDNGSVAALAFGGDGQNDRNTIWSLAAKYSLGAHAFLLAHQRNTGDAGYAFDFGDGGNAIYLANSYYADFNLKDERSWQASYELDFATYGAPGLNYKFAYVRGSQIDVGPGSTGSEREIFNQVSYVLQEGPAKDLSFKLRNSIYRADNRVGPDLNEIRAFIEYPLSIL</sequence>
<dbReference type="OrthoDB" id="6759120at2"/>
<dbReference type="KEGG" id="pre:PCA10_07660"/>
<dbReference type="PATRIC" id="fig|1245471.3.peg.771"/>
<feature type="signal peptide" evidence="4">
    <location>
        <begin position="1"/>
        <end position="20"/>
    </location>
</feature>
<evidence type="ECO:0000256" key="2">
    <source>
        <dbReference type="ARBA" id="ARBA00022448"/>
    </source>
</evidence>
<reference evidence="5 6" key="1">
    <citation type="journal article" date="2013" name="Genome Announc.">
        <title>Complete Genome Sequence of the Carbazole Degrader Pseudomonas resinovorans Strain CA10 (NBRC 106553).</title>
        <authorList>
            <person name="Shintani M."/>
            <person name="Hosoyama A."/>
            <person name="Ohji S."/>
            <person name="Tsuchikane K."/>
            <person name="Takarada H."/>
            <person name="Yamazoe A."/>
            <person name="Fujita N."/>
            <person name="Nojiri H."/>
        </authorList>
    </citation>
    <scope>NUCLEOTIDE SEQUENCE [LARGE SCALE GENOMIC DNA]</scope>
    <source>
        <strain evidence="5 6">NBRC 106553</strain>
    </source>
</reference>
<name>S6AM37_METRE</name>
<evidence type="ECO:0000256" key="1">
    <source>
        <dbReference type="ARBA" id="ARBA00009075"/>
    </source>
</evidence>
<dbReference type="PANTHER" id="PTHR34596">
    <property type="entry name" value="CHITOPORIN"/>
    <property type="match status" value="1"/>
</dbReference>
<dbReference type="eggNOG" id="ENOG502Z7I4">
    <property type="taxonomic scope" value="Bacteria"/>
</dbReference>
<evidence type="ECO:0000313" key="5">
    <source>
        <dbReference type="EMBL" id="BAN46498.1"/>
    </source>
</evidence>
<dbReference type="GO" id="GO:0016020">
    <property type="term" value="C:membrane"/>
    <property type="evidence" value="ECO:0007669"/>
    <property type="project" value="InterPro"/>
</dbReference>